<dbReference type="GO" id="GO:0052757">
    <property type="term" value="F:chondroitin hydrolase activity"/>
    <property type="evidence" value="ECO:0007669"/>
    <property type="project" value="TreeGrafter"/>
</dbReference>
<keyword evidence="1 6" id="KW-0378">Hydrolase</keyword>
<dbReference type="HOGENOM" id="CLU_027158_0_0_10"/>
<feature type="binding site" evidence="4">
    <location>
        <position position="252"/>
    </location>
    <ligand>
        <name>substrate</name>
    </ligand>
</feature>
<dbReference type="InterPro" id="IPR010905">
    <property type="entry name" value="Glyco_hydro_88"/>
</dbReference>
<feature type="signal peptide" evidence="5">
    <location>
        <begin position="1"/>
        <end position="23"/>
    </location>
</feature>
<evidence type="ECO:0000256" key="5">
    <source>
        <dbReference type="SAM" id="SignalP"/>
    </source>
</evidence>
<feature type="chain" id="PRO_5003306397" evidence="5">
    <location>
        <begin position="24"/>
        <end position="397"/>
    </location>
</feature>
<evidence type="ECO:0000256" key="3">
    <source>
        <dbReference type="PIRSR" id="PIRSR610905-1"/>
    </source>
</evidence>
<dbReference type="InterPro" id="IPR008928">
    <property type="entry name" value="6-hairpin_glycosidase_sf"/>
</dbReference>
<feature type="binding site" evidence="4">
    <location>
        <position position="176"/>
    </location>
    <ligand>
        <name>substrate</name>
    </ligand>
</feature>
<accession>F4CA17</accession>
<evidence type="ECO:0000256" key="4">
    <source>
        <dbReference type="PIRSR" id="PIRSR610905-2"/>
    </source>
</evidence>
<dbReference type="GO" id="GO:0000272">
    <property type="term" value="P:polysaccharide catabolic process"/>
    <property type="evidence" value="ECO:0007669"/>
    <property type="project" value="TreeGrafter"/>
</dbReference>
<dbReference type="eggNOG" id="COG1331">
    <property type="taxonomic scope" value="Bacteria"/>
</dbReference>
<feature type="binding site" evidence="4">
    <location>
        <position position="117"/>
    </location>
    <ligand>
        <name>substrate</name>
    </ligand>
</feature>
<dbReference type="SUPFAM" id="SSF48208">
    <property type="entry name" value="Six-hairpin glycosidases"/>
    <property type="match status" value="1"/>
</dbReference>
<proteinExistence type="inferred from homology"/>
<dbReference type="KEGG" id="shg:Sph21_0730"/>
<dbReference type="PATRIC" id="fig|743722.3.peg.784"/>
<dbReference type="Gene3D" id="1.50.10.10">
    <property type="match status" value="1"/>
</dbReference>
<dbReference type="AlphaFoldDB" id="F4CA17"/>
<feature type="binding site" evidence="4">
    <location>
        <position position="236"/>
    </location>
    <ligand>
        <name>substrate</name>
    </ligand>
</feature>
<dbReference type="STRING" id="743722.Sph21_0730"/>
<reference evidence="6" key="1">
    <citation type="submission" date="2011-03" db="EMBL/GenBank/DDBJ databases">
        <title>Complete sequence of Sphingobacterium sp. 21.</title>
        <authorList>
            <consortium name="US DOE Joint Genome Institute"/>
            <person name="Lucas S."/>
            <person name="Copeland A."/>
            <person name="Lapidus A."/>
            <person name="Cheng J.-F."/>
            <person name="Goodwin L."/>
            <person name="Pitluck S."/>
            <person name="Davenport K."/>
            <person name="Detter J.C."/>
            <person name="Han C."/>
            <person name="Tapia R."/>
            <person name="Land M."/>
            <person name="Hauser L."/>
            <person name="Kyrpides N."/>
            <person name="Ivanova N."/>
            <person name="Ovchinnikova G."/>
            <person name="Pagani I."/>
            <person name="Siebers A.K."/>
            <person name="Allgaier M."/>
            <person name="Thelen M.P."/>
            <person name="Hugenholtz P."/>
            <person name="Woyke T."/>
        </authorList>
    </citation>
    <scope>NUCLEOTIDE SEQUENCE</scope>
    <source>
        <strain evidence="6">21</strain>
    </source>
</reference>
<dbReference type="EMBL" id="CP002584">
    <property type="protein sequence ID" value="ADZ77307.1"/>
    <property type="molecule type" value="Genomic_DNA"/>
</dbReference>
<evidence type="ECO:0000313" key="6">
    <source>
        <dbReference type="EMBL" id="ADZ77307.1"/>
    </source>
</evidence>
<protein>
    <submittedName>
        <fullName evidence="6">Glycosyl hydrolase family 88</fullName>
    </submittedName>
</protein>
<sequence>MAKIIKPVFILISIMLSGIQSFAQTKSMKELIQANFDFARAQYKVLANNIPSEKLPQNWDPKTGKIDARDIQWWCSGFYPGSLWLIYEQTKDETIHQEALRTLKLIEPNKTFTGNHDLGFMMFCSFGNAYRITRDNAYKDILFQSAASLATRYRPEIQAIQSWNKNKFWDCPVIIDNMMNLEMLNWVSDHGGDKRYKEIAITHANTTLKNHFRPDFSSFHVIDYNPNNGTVRRKATWQGAANSSAWARGQGWALYGYTLMYRDTKNEAYLKQAEGIAAFILNHPNLPEDKIPYWDFDAPFMPYAERDASAGALIASALLELGQYVEGDKKRLYLKSAEQMLRSLASDTYRSKLGENGGFLLQHSTGAFPLNSEIDRPIIYADYYFLEALKRYKDWYL</sequence>
<dbReference type="PANTHER" id="PTHR36845">
    <property type="entry name" value="HYDROLASE, PUTATIVE (AFU_ORTHOLOGUE AFUA_7G05090)-RELATED"/>
    <property type="match status" value="1"/>
</dbReference>
<gene>
    <name evidence="6" type="ordered locus">Sph21_0730</name>
</gene>
<comment type="similarity">
    <text evidence="2">Belongs to the glycosyl hydrolase 88 family.</text>
</comment>
<dbReference type="InterPro" id="IPR012341">
    <property type="entry name" value="6hp_glycosidase-like_sf"/>
</dbReference>
<feature type="active site" description="Proton donor" evidence="3">
    <location>
        <position position="176"/>
    </location>
</feature>
<evidence type="ECO:0000256" key="2">
    <source>
        <dbReference type="ARBA" id="ARBA00038358"/>
    </source>
</evidence>
<organism evidence="6">
    <name type="scientific">Sphingobacterium sp. (strain 21)</name>
    <dbReference type="NCBI Taxonomy" id="743722"/>
    <lineage>
        <taxon>Bacteria</taxon>
        <taxon>Pseudomonadati</taxon>
        <taxon>Bacteroidota</taxon>
        <taxon>Sphingobacteriia</taxon>
        <taxon>Sphingobacteriales</taxon>
        <taxon>Sphingobacteriaceae</taxon>
        <taxon>Sphingobacterium</taxon>
    </lineage>
</organism>
<dbReference type="InterPro" id="IPR052369">
    <property type="entry name" value="UG_Glycosaminoglycan_Hydrolase"/>
</dbReference>
<feature type="binding site" evidence="4">
    <location>
        <position position="248"/>
    </location>
    <ligand>
        <name>substrate</name>
    </ligand>
</feature>
<evidence type="ECO:0000256" key="1">
    <source>
        <dbReference type="ARBA" id="ARBA00022801"/>
    </source>
</evidence>
<dbReference type="Pfam" id="PF07470">
    <property type="entry name" value="Glyco_hydro_88"/>
    <property type="match status" value="1"/>
</dbReference>
<keyword evidence="5" id="KW-0732">Signal</keyword>
<feature type="active site" description="Nucleophile" evidence="3">
    <location>
        <position position="117"/>
    </location>
</feature>
<name>F4CA17_SPHS2</name>
<dbReference type="PANTHER" id="PTHR36845:SF1">
    <property type="entry name" value="HYDROLASE, PUTATIVE (AFU_ORTHOLOGUE AFUA_7G05090)-RELATED"/>
    <property type="match status" value="1"/>
</dbReference>